<gene>
    <name evidence="3" type="ORF">Desgi_2851</name>
</gene>
<reference evidence="3 4" key="1">
    <citation type="submission" date="2012-01" db="EMBL/GenBank/DDBJ databases">
        <title>Complete sequence of Desulfotomaculum gibsoniae DSM 7213.</title>
        <authorList>
            <consortium name="US DOE Joint Genome Institute"/>
            <person name="Lucas S."/>
            <person name="Han J."/>
            <person name="Lapidus A."/>
            <person name="Cheng J.-F."/>
            <person name="Goodwin L."/>
            <person name="Pitluck S."/>
            <person name="Peters L."/>
            <person name="Ovchinnikova G."/>
            <person name="Teshima H."/>
            <person name="Detter J.C."/>
            <person name="Han C."/>
            <person name="Tapia R."/>
            <person name="Land M."/>
            <person name="Hauser L."/>
            <person name="Kyrpides N."/>
            <person name="Ivanova N."/>
            <person name="Pagani I."/>
            <person name="Parshina S."/>
            <person name="Plugge C."/>
            <person name="Muyzer G."/>
            <person name="Kuever J."/>
            <person name="Ivanova A."/>
            <person name="Nazina T."/>
            <person name="Klenk H.-P."/>
            <person name="Brambilla E."/>
            <person name="Spring S."/>
            <person name="Stams A.F."/>
            <person name="Woyke T."/>
        </authorList>
    </citation>
    <scope>NUCLEOTIDE SEQUENCE [LARGE SCALE GENOMIC DNA]</scope>
    <source>
        <strain evidence="3 4">DSM 7213</strain>
    </source>
</reference>
<dbReference type="SUPFAM" id="SSF56209">
    <property type="entry name" value="Nitrile hydratase alpha chain"/>
    <property type="match status" value="1"/>
</dbReference>
<dbReference type="AlphaFoldDB" id="R4KL00"/>
<name>R4KL00_9FIRM</name>
<protein>
    <submittedName>
        <fullName evidence="3">TOMM propeptide domain protein</fullName>
    </submittedName>
</protein>
<sequence length="99" mass="11200">MSQEDMPVIPRDLKEKIVQKAREDETFKNQLLTNPHKAIARLGTHISKEVEVKVMEESARVAYLVLPVLPEEMLDEELDMVAGGICFIYSESNSNLSDP</sequence>
<dbReference type="KEGG" id="dgi:Desgi_2851"/>
<dbReference type="EMBL" id="CP003273">
    <property type="protein sequence ID" value="AGL02252.1"/>
    <property type="molecule type" value="Genomic_DNA"/>
</dbReference>
<dbReference type="NCBIfam" id="TIGR03793">
    <property type="entry name" value="leader_NHLP"/>
    <property type="match status" value="1"/>
</dbReference>
<dbReference type="Proteomes" id="UP000013520">
    <property type="component" value="Chromosome"/>
</dbReference>
<proteinExistence type="predicted"/>
<dbReference type="eggNOG" id="ENOG50339Q3">
    <property type="taxonomic scope" value="Bacteria"/>
</dbReference>
<dbReference type="Pfam" id="PF02979">
    <property type="entry name" value="NHase_alpha"/>
    <property type="match status" value="1"/>
</dbReference>
<dbReference type="GO" id="GO:0003824">
    <property type="term" value="F:catalytic activity"/>
    <property type="evidence" value="ECO:0007669"/>
    <property type="project" value="InterPro"/>
</dbReference>
<evidence type="ECO:0000313" key="4">
    <source>
        <dbReference type="Proteomes" id="UP000013520"/>
    </source>
</evidence>
<dbReference type="STRING" id="767817.Desgi_2851"/>
<dbReference type="HOGENOM" id="CLU_128602_1_0_9"/>
<dbReference type="RefSeq" id="WP_006523565.1">
    <property type="nucleotide sequence ID" value="NC_021184.1"/>
</dbReference>
<dbReference type="GO" id="GO:0046914">
    <property type="term" value="F:transition metal ion binding"/>
    <property type="evidence" value="ECO:0007669"/>
    <property type="project" value="InterPro"/>
</dbReference>
<evidence type="ECO:0000256" key="1">
    <source>
        <dbReference type="ARBA" id="ARBA00022723"/>
    </source>
</evidence>
<dbReference type="Gene3D" id="3.90.330.10">
    <property type="entry name" value="Nitrile hydratase alpha /Thiocyanate hydrolase gamma"/>
    <property type="match status" value="1"/>
</dbReference>
<feature type="domain" description="Nitrile hydratase alpha/Thiocyanate hydrolase gamma" evidence="2">
    <location>
        <begin position="24"/>
        <end position="72"/>
    </location>
</feature>
<organism evidence="3 4">
    <name type="scientific">Desulfoscipio gibsoniae DSM 7213</name>
    <dbReference type="NCBI Taxonomy" id="767817"/>
    <lineage>
        <taxon>Bacteria</taxon>
        <taxon>Bacillati</taxon>
        <taxon>Bacillota</taxon>
        <taxon>Clostridia</taxon>
        <taxon>Eubacteriales</taxon>
        <taxon>Desulfallaceae</taxon>
        <taxon>Desulfoscipio</taxon>
    </lineage>
</organism>
<accession>R4KL00</accession>
<dbReference type="InterPro" id="IPR022513">
    <property type="entry name" value="TOMM_pelo"/>
</dbReference>
<dbReference type="InterPro" id="IPR036648">
    <property type="entry name" value="CN_Hdrase_a/SCN_Hdrase_g_sf"/>
</dbReference>
<keyword evidence="1" id="KW-0479">Metal-binding</keyword>
<evidence type="ECO:0000259" key="2">
    <source>
        <dbReference type="Pfam" id="PF02979"/>
    </source>
</evidence>
<keyword evidence="4" id="KW-1185">Reference proteome</keyword>
<dbReference type="InterPro" id="IPR004232">
    <property type="entry name" value="CN_Hdrtase_a/SCN_Hdrlase_g"/>
</dbReference>
<evidence type="ECO:0000313" key="3">
    <source>
        <dbReference type="EMBL" id="AGL02252.1"/>
    </source>
</evidence>